<sequence length="26" mass="2269">MGGAGGSTLGGSEGKTAPALALGDGH</sequence>
<evidence type="ECO:0000313" key="2">
    <source>
        <dbReference type="EMBL" id="CCD21410.1"/>
    </source>
</evidence>
<feature type="region of interest" description="Disordered" evidence="1">
    <location>
        <begin position="1"/>
        <end position="26"/>
    </location>
</feature>
<evidence type="ECO:0000313" key="3">
    <source>
        <dbReference type="Proteomes" id="UP000009027"/>
    </source>
</evidence>
<reference evidence="2 3" key="1">
    <citation type="journal article" date="2012" name="Proc. Natl. Acad. Sci. U.S.A.">
        <title>Antigenic diversity is generated by distinct evolutionary mechanisms in African trypanosome species.</title>
        <authorList>
            <person name="Jackson A.P."/>
            <person name="Berry A."/>
            <person name="Aslett M."/>
            <person name="Allison H.C."/>
            <person name="Burton P."/>
            <person name="Vavrova-Anderson J."/>
            <person name="Brown R."/>
            <person name="Browne H."/>
            <person name="Corton N."/>
            <person name="Hauser H."/>
            <person name="Gamble J."/>
            <person name="Gilderthorp R."/>
            <person name="Marcello L."/>
            <person name="McQuillan J."/>
            <person name="Otto T.D."/>
            <person name="Quail M.A."/>
            <person name="Sanders M.J."/>
            <person name="van Tonder A."/>
            <person name="Ginger M.L."/>
            <person name="Field M.C."/>
            <person name="Barry J.D."/>
            <person name="Hertz-Fowler C."/>
            <person name="Berriman M."/>
        </authorList>
    </citation>
    <scope>NUCLEOTIDE SEQUENCE</scope>
    <source>
        <strain evidence="2 3">Y486</strain>
    </source>
</reference>
<dbReference type="EMBL" id="CAEX01007651">
    <property type="protein sequence ID" value="CCD21410.1"/>
    <property type="molecule type" value="Genomic_DNA"/>
</dbReference>
<accession>F9WV10</accession>
<organism evidence="2 3">
    <name type="scientific">Trypanosoma vivax (strain Y486)</name>
    <dbReference type="NCBI Taxonomy" id="1055687"/>
    <lineage>
        <taxon>Eukaryota</taxon>
        <taxon>Discoba</taxon>
        <taxon>Euglenozoa</taxon>
        <taxon>Kinetoplastea</taxon>
        <taxon>Metakinetoplastina</taxon>
        <taxon>Trypanosomatida</taxon>
        <taxon>Trypanosomatidae</taxon>
        <taxon>Trypanosoma</taxon>
        <taxon>Duttonella</taxon>
    </lineage>
</organism>
<protein>
    <submittedName>
        <fullName evidence="2">Uncharacterized protein</fullName>
    </submittedName>
</protein>
<dbReference type="VEuPathDB" id="TriTrypDB:TvY486_0043110"/>
<evidence type="ECO:0000256" key="1">
    <source>
        <dbReference type="SAM" id="MobiDB-lite"/>
    </source>
</evidence>
<gene>
    <name evidence="2" type="ORF">TvY486_0043110</name>
</gene>
<feature type="compositionally biased region" description="Gly residues" evidence="1">
    <location>
        <begin position="1"/>
        <end position="13"/>
    </location>
</feature>
<name>F9WV10_TRYVY</name>
<proteinExistence type="predicted"/>
<keyword evidence="3" id="KW-1185">Reference proteome</keyword>
<dbReference type="Proteomes" id="UP000009027">
    <property type="component" value="Unassembled WGS sequence"/>
</dbReference>
<dbReference type="AlphaFoldDB" id="F9WV10"/>